<dbReference type="SUPFAM" id="SSF52047">
    <property type="entry name" value="RNI-like"/>
    <property type="match status" value="1"/>
</dbReference>
<feature type="non-terminal residue" evidence="3">
    <location>
        <position position="282"/>
    </location>
</feature>
<feature type="domain" description="At1g61320/AtMIF1 LRR" evidence="2">
    <location>
        <begin position="162"/>
        <end position="246"/>
    </location>
</feature>
<feature type="region of interest" description="Disordered" evidence="1">
    <location>
        <begin position="130"/>
        <end position="154"/>
    </location>
</feature>
<dbReference type="OrthoDB" id="550575at2759"/>
<dbReference type="GO" id="GO:0019005">
    <property type="term" value="C:SCF ubiquitin ligase complex"/>
    <property type="evidence" value="ECO:0007669"/>
    <property type="project" value="TreeGrafter"/>
</dbReference>
<evidence type="ECO:0000313" key="4">
    <source>
        <dbReference type="Proteomes" id="UP001150925"/>
    </source>
</evidence>
<evidence type="ECO:0000256" key="1">
    <source>
        <dbReference type="SAM" id="MobiDB-lite"/>
    </source>
</evidence>
<dbReference type="Proteomes" id="UP001150925">
    <property type="component" value="Unassembled WGS sequence"/>
</dbReference>
<evidence type="ECO:0000259" key="2">
    <source>
        <dbReference type="Pfam" id="PF23622"/>
    </source>
</evidence>
<gene>
    <name evidence="3" type="ORF">IWQ62_005733</name>
</gene>
<dbReference type="SMART" id="SM00367">
    <property type="entry name" value="LRR_CC"/>
    <property type="match status" value="1"/>
</dbReference>
<accession>A0A9W8DZB9</accession>
<keyword evidence="4" id="KW-1185">Reference proteome</keyword>
<dbReference type="GO" id="GO:0031146">
    <property type="term" value="P:SCF-dependent proteasomal ubiquitin-dependent protein catabolic process"/>
    <property type="evidence" value="ECO:0007669"/>
    <property type="project" value="TreeGrafter"/>
</dbReference>
<dbReference type="AlphaFoldDB" id="A0A9W8DZB9"/>
<dbReference type="InterPro" id="IPR006553">
    <property type="entry name" value="Leu-rich_rpt_Cys-con_subtyp"/>
</dbReference>
<feature type="compositionally biased region" description="Low complexity" evidence="1">
    <location>
        <begin position="130"/>
        <end position="142"/>
    </location>
</feature>
<dbReference type="PANTHER" id="PTHR13318:SF247">
    <property type="entry name" value="GH16156P"/>
    <property type="match status" value="1"/>
</dbReference>
<dbReference type="EMBL" id="JANBPY010002548">
    <property type="protein sequence ID" value="KAJ1954544.1"/>
    <property type="molecule type" value="Genomic_DNA"/>
</dbReference>
<dbReference type="Pfam" id="PF23622">
    <property type="entry name" value="LRR_At1g61320_AtMIF1"/>
    <property type="match status" value="1"/>
</dbReference>
<protein>
    <recommendedName>
        <fullName evidence="2">At1g61320/AtMIF1 LRR domain-containing protein</fullName>
    </recommendedName>
</protein>
<dbReference type="PANTHER" id="PTHR13318">
    <property type="entry name" value="PARTNER OF PAIRED, ISOFORM B-RELATED"/>
    <property type="match status" value="1"/>
</dbReference>
<reference evidence="3" key="1">
    <citation type="submission" date="2022-07" db="EMBL/GenBank/DDBJ databases">
        <title>Phylogenomic reconstructions and comparative analyses of Kickxellomycotina fungi.</title>
        <authorList>
            <person name="Reynolds N.K."/>
            <person name="Stajich J.E."/>
            <person name="Barry K."/>
            <person name="Grigoriev I.V."/>
            <person name="Crous P."/>
            <person name="Smith M.E."/>
        </authorList>
    </citation>
    <scope>NUCLEOTIDE SEQUENCE</scope>
    <source>
        <strain evidence="3">RSA 1196</strain>
    </source>
</reference>
<dbReference type="Gene3D" id="3.80.10.10">
    <property type="entry name" value="Ribonuclease Inhibitor"/>
    <property type="match status" value="1"/>
</dbReference>
<evidence type="ECO:0000313" key="3">
    <source>
        <dbReference type="EMBL" id="KAJ1954544.1"/>
    </source>
</evidence>
<proteinExistence type="predicted"/>
<comment type="caution">
    <text evidence="3">The sequence shown here is derived from an EMBL/GenBank/DDBJ whole genome shotgun (WGS) entry which is preliminary data.</text>
</comment>
<name>A0A9W8DZB9_9FUNG</name>
<organism evidence="3 4">
    <name type="scientific">Dispira parvispora</name>
    <dbReference type="NCBI Taxonomy" id="1520584"/>
    <lineage>
        <taxon>Eukaryota</taxon>
        <taxon>Fungi</taxon>
        <taxon>Fungi incertae sedis</taxon>
        <taxon>Zoopagomycota</taxon>
        <taxon>Kickxellomycotina</taxon>
        <taxon>Dimargaritomycetes</taxon>
        <taxon>Dimargaritales</taxon>
        <taxon>Dimargaritaceae</taxon>
        <taxon>Dispira</taxon>
    </lineage>
</organism>
<dbReference type="InterPro" id="IPR032675">
    <property type="entry name" value="LRR_dom_sf"/>
</dbReference>
<sequence>MVSNDRLLPGDVLNRIWRHCDQATWAAVSSTCRLWHQSVAPFLYRSPCFISIERIESFTRYAARSDLKTHVRSLSFTQVALRWSALDYTLLANLLAACPRITSLDLDYCLGKGDPSIIFLTDTSDTQAVSSASSERSATSISHPKPSTKKHSQPQVRLPYLESLGLSNCIIHPSLPFILSLHPRLRQLDLSCTSLVDEQLAHILTTCHALESLSLRNCGQITEQAFIEIQQHPATLRRLNIQECYNILDFPLAPFLLEEDGWVDEPDSSVSDEEDGNMNYRP</sequence>
<dbReference type="InterPro" id="IPR055357">
    <property type="entry name" value="LRR_At1g61320_AtMIF1"/>
</dbReference>